<keyword evidence="3" id="KW-1185">Reference proteome</keyword>
<dbReference type="EMBL" id="JANBPU010000061">
    <property type="protein sequence ID" value="KAJ1917814.1"/>
    <property type="molecule type" value="Genomic_DNA"/>
</dbReference>
<feature type="transmembrane region" description="Helical" evidence="1">
    <location>
        <begin position="97"/>
        <end position="117"/>
    </location>
</feature>
<keyword evidence="1" id="KW-1133">Transmembrane helix</keyword>
<protein>
    <submittedName>
        <fullName evidence="2">Uncharacterized protein</fullName>
    </submittedName>
</protein>
<reference evidence="2" key="1">
    <citation type="submission" date="2022-07" db="EMBL/GenBank/DDBJ databases">
        <title>Phylogenomic reconstructions and comparative analyses of Kickxellomycotina fungi.</title>
        <authorList>
            <person name="Reynolds N.K."/>
            <person name="Stajich J.E."/>
            <person name="Barry K."/>
            <person name="Grigoriev I.V."/>
            <person name="Crous P."/>
            <person name="Smith M.E."/>
        </authorList>
    </citation>
    <scope>NUCLEOTIDE SEQUENCE</scope>
    <source>
        <strain evidence="2">NBRC 100468</strain>
    </source>
</reference>
<dbReference type="OrthoDB" id="5570839at2759"/>
<accession>A0A9W8DTB3</accession>
<dbReference type="Proteomes" id="UP001150538">
    <property type="component" value="Unassembled WGS sequence"/>
</dbReference>
<evidence type="ECO:0000313" key="2">
    <source>
        <dbReference type="EMBL" id="KAJ1917814.1"/>
    </source>
</evidence>
<keyword evidence="1" id="KW-0812">Transmembrane</keyword>
<comment type="caution">
    <text evidence="2">The sequence shown here is derived from an EMBL/GenBank/DDBJ whole genome shotgun (WGS) entry which is preliminary data.</text>
</comment>
<evidence type="ECO:0000256" key="1">
    <source>
        <dbReference type="SAM" id="Phobius"/>
    </source>
</evidence>
<name>A0A9W8DTB3_9FUNG</name>
<dbReference type="AlphaFoldDB" id="A0A9W8DTB3"/>
<evidence type="ECO:0000313" key="3">
    <source>
        <dbReference type="Proteomes" id="UP001150538"/>
    </source>
</evidence>
<feature type="transmembrane region" description="Helical" evidence="1">
    <location>
        <begin position="177"/>
        <end position="197"/>
    </location>
</feature>
<gene>
    <name evidence="2" type="ORF">H4219_003005</name>
</gene>
<proteinExistence type="predicted"/>
<feature type="transmembrane region" description="Helical" evidence="1">
    <location>
        <begin position="55"/>
        <end position="76"/>
    </location>
</feature>
<organism evidence="2 3">
    <name type="scientific">Mycoemilia scoparia</name>
    <dbReference type="NCBI Taxonomy" id="417184"/>
    <lineage>
        <taxon>Eukaryota</taxon>
        <taxon>Fungi</taxon>
        <taxon>Fungi incertae sedis</taxon>
        <taxon>Zoopagomycota</taxon>
        <taxon>Kickxellomycotina</taxon>
        <taxon>Kickxellomycetes</taxon>
        <taxon>Kickxellales</taxon>
        <taxon>Kickxellaceae</taxon>
        <taxon>Mycoemilia</taxon>
    </lineage>
</organism>
<keyword evidence="1" id="KW-0472">Membrane</keyword>
<sequence>MCSRTSFVKTLAALLFVLIFAVSIISTGTYAAQKVRLDQEDLPYARPWQYRFKWVVKPLSAFLSLLLLIFAAFSACKSCCGGGSSKSGRSGRVYPSFMLLFSVGMCVLWSILVAYQFKNAPNYTDNPSQFIDNSSNARFFIYPLASGISLKNDCGASPFTLYEHGELLCKLIKIDSITAIIALGLWGIALLFSLLLLGMRRSFRPKDNVIAPYPAN</sequence>